<accession>A0A6I8MFH3</accession>
<dbReference type="EMBL" id="LR738855">
    <property type="protein sequence ID" value="VZH84999.1"/>
    <property type="molecule type" value="Genomic_DNA"/>
</dbReference>
<reference evidence="7 8" key="1">
    <citation type="submission" date="2019-11" db="EMBL/GenBank/DDBJ databases">
        <authorList>
            <person name="Brisse S."/>
        </authorList>
    </citation>
    <scope>NUCLEOTIDE SEQUENCE [LARGE SCALE GENOMIC DNA]</scope>
    <source>
        <strain evidence="7">FRC0190</strain>
    </source>
</reference>
<dbReference type="Proteomes" id="UP000423525">
    <property type="component" value="Chromosome"/>
</dbReference>
<sequence length="373" mass="41298">MTVRFLHTSDLQIGMIRQFLDSDAQSRFDAHRIAAITRLGEIAAQHNCEFIVMAGDIFEHNSLKPATFGRAMEALKKVPVPVYLLPGNHDPLTADSQLARTEVLEHVHVISHSDPIVIRSGVELVGAPLTAKTATRDLVRLALEPLSPSGTTTRIAVGHGQTLSRDNEMKPDVIDLAFVEQCINEGVIDYLALGDTHSTESLGSTGKVWYSGAPETTDFIEFPSGGGEIDSGNVLVVAIENHQVSVEKVPVGKWNFEAVTWDINSFEDAQAFISHLSAYSDKEDTVVKYALRGTVSMQTMQYLETECEKLRPIFAALYERRRLMDLYLEPREDELDQLGLSGFAQQTLHELVDSDDPVAHDALKLLFRLAKED</sequence>
<name>A0A6I8MFH3_9CORY</name>
<protein>
    <recommendedName>
        <fullName evidence="2">Nuclease SbcCD subunit D</fullName>
    </recommendedName>
</protein>
<dbReference type="PANTHER" id="PTHR30337">
    <property type="entry name" value="COMPONENT OF ATP-DEPENDENT DSDNA EXONUCLEASE"/>
    <property type="match status" value="1"/>
</dbReference>
<dbReference type="GO" id="GO:0004527">
    <property type="term" value="F:exonuclease activity"/>
    <property type="evidence" value="ECO:0007669"/>
    <property type="project" value="UniProtKB-KW"/>
</dbReference>
<comment type="similarity">
    <text evidence="1">Belongs to the SbcD family.</text>
</comment>
<dbReference type="RefSeq" id="WP_155872385.1">
    <property type="nucleotide sequence ID" value="NZ_CP168248.1"/>
</dbReference>
<keyword evidence="5 7" id="KW-0269">Exonuclease</keyword>
<evidence type="ECO:0000256" key="4">
    <source>
        <dbReference type="ARBA" id="ARBA00022801"/>
    </source>
</evidence>
<dbReference type="PANTHER" id="PTHR30337:SF0">
    <property type="entry name" value="NUCLEASE SBCCD SUBUNIT D"/>
    <property type="match status" value="1"/>
</dbReference>
<dbReference type="InterPro" id="IPR014577">
    <property type="entry name" value="UCP033093_metalloPase"/>
</dbReference>
<dbReference type="Pfam" id="PF00149">
    <property type="entry name" value="Metallophos"/>
    <property type="match status" value="1"/>
</dbReference>
<evidence type="ECO:0000259" key="6">
    <source>
        <dbReference type="Pfam" id="PF00149"/>
    </source>
</evidence>
<proteinExistence type="inferred from homology"/>
<evidence type="ECO:0000256" key="2">
    <source>
        <dbReference type="ARBA" id="ARBA00013365"/>
    </source>
</evidence>
<dbReference type="InterPro" id="IPR004843">
    <property type="entry name" value="Calcineurin-like_PHP"/>
</dbReference>
<dbReference type="KEGG" id="crf:FRC0190_00986"/>
<dbReference type="PIRSF" id="PIRSF033093">
    <property type="entry name" value="UCP_ML1119"/>
    <property type="match status" value="1"/>
</dbReference>
<evidence type="ECO:0000313" key="7">
    <source>
        <dbReference type="EMBL" id="VZH84999.1"/>
    </source>
</evidence>
<keyword evidence="3" id="KW-0540">Nuclease</keyword>
<dbReference type="CDD" id="cd00840">
    <property type="entry name" value="MPP_Mre11_N"/>
    <property type="match status" value="1"/>
</dbReference>
<dbReference type="SUPFAM" id="SSF56300">
    <property type="entry name" value="Metallo-dependent phosphatases"/>
    <property type="match status" value="1"/>
</dbReference>
<feature type="domain" description="Calcineurin-like phosphoesterase" evidence="6">
    <location>
        <begin position="4"/>
        <end position="197"/>
    </location>
</feature>
<organism evidence="7 8">
    <name type="scientific">Corynebacterium rouxii</name>
    <dbReference type="NCBI Taxonomy" id="2719119"/>
    <lineage>
        <taxon>Bacteria</taxon>
        <taxon>Bacillati</taxon>
        <taxon>Actinomycetota</taxon>
        <taxon>Actinomycetes</taxon>
        <taxon>Mycobacteriales</taxon>
        <taxon>Corynebacteriaceae</taxon>
        <taxon>Corynebacterium</taxon>
    </lineage>
</organism>
<dbReference type="InterPro" id="IPR041796">
    <property type="entry name" value="Mre11_N"/>
</dbReference>
<dbReference type="Gene3D" id="3.60.21.10">
    <property type="match status" value="1"/>
</dbReference>
<dbReference type="AlphaFoldDB" id="A0A6I8MFH3"/>
<dbReference type="InterPro" id="IPR029052">
    <property type="entry name" value="Metallo-depent_PP-like"/>
</dbReference>
<evidence type="ECO:0000256" key="3">
    <source>
        <dbReference type="ARBA" id="ARBA00022722"/>
    </source>
</evidence>
<evidence type="ECO:0000313" key="8">
    <source>
        <dbReference type="Proteomes" id="UP000423525"/>
    </source>
</evidence>
<dbReference type="InterPro" id="IPR050535">
    <property type="entry name" value="DNA_Repair-Maintenance_Comp"/>
</dbReference>
<keyword evidence="4" id="KW-0378">Hydrolase</keyword>
<gene>
    <name evidence="7" type="ORF">FRC0190_00986</name>
</gene>
<evidence type="ECO:0000256" key="5">
    <source>
        <dbReference type="ARBA" id="ARBA00022839"/>
    </source>
</evidence>
<evidence type="ECO:0000256" key="1">
    <source>
        <dbReference type="ARBA" id="ARBA00010555"/>
    </source>
</evidence>